<proteinExistence type="predicted"/>
<dbReference type="Proteomes" id="UP001060085">
    <property type="component" value="Linkage Group LG01"/>
</dbReference>
<reference evidence="2" key="1">
    <citation type="journal article" date="2023" name="Nat. Plants">
        <title>Single-cell RNA sequencing provides a high-resolution roadmap for understanding the multicellular compartmentation of specialized metabolism.</title>
        <authorList>
            <person name="Sun S."/>
            <person name="Shen X."/>
            <person name="Li Y."/>
            <person name="Li Y."/>
            <person name="Wang S."/>
            <person name="Li R."/>
            <person name="Zhang H."/>
            <person name="Shen G."/>
            <person name="Guo B."/>
            <person name="Wei J."/>
            <person name="Xu J."/>
            <person name="St-Pierre B."/>
            <person name="Chen S."/>
            <person name="Sun C."/>
        </authorList>
    </citation>
    <scope>NUCLEOTIDE SEQUENCE [LARGE SCALE GENOMIC DNA]</scope>
</reference>
<comment type="caution">
    <text evidence="1">The sequence shown here is derived from an EMBL/GenBank/DDBJ whole genome shotgun (WGS) entry which is preliminary data.</text>
</comment>
<keyword evidence="2" id="KW-1185">Reference proteome</keyword>
<gene>
    <name evidence="1" type="ORF">M9H77_01033</name>
</gene>
<name>A0ACC0C4H4_CATRO</name>
<evidence type="ECO:0000313" key="1">
    <source>
        <dbReference type="EMBL" id="KAI5679806.1"/>
    </source>
</evidence>
<sequence>MGDIGGAVEANGVAMEERLVNSGPDPSTICEEHWAVAEETTQEVVNCIHPTLDSEEKRKDVIDYVQRLIRYSLGFEVFAYGSVPLRTYLPDGDIDLTVLSNPCAEESWASDVLSILQAEEQNENAEYEVKDTQFIDAEVKLVKCLVQNIVIDISFNQLGGLCTLCFLEQVDRLVGKNHLFKRSIILIKAWCYYESRILGAHHGLISTYALETLVLYIFHLFHSSLNGPLGVLYRFLDYFSRFDWENYCISLNGPVSKSSLPDIVVEMPMNEEHDLLLTEEFMKNSIELFSVPSRDSETSSRSFLPKFLNIIDPLKEYNNLGRSVHRGNFYRIRSAFKYGARKLGQILSLPKEEMADNIKKFFPNTLESLGRKNRSEIQDNALIHGGEGFGTFCPFSPREAFSEDDMVLRSSVGDFENDCLADSVRLTSSQMTSEHSYSLDYAAAAGHRLIGDDYEPATYSSADFRTSNGASDCSPCSNYSGSFFGQYYRAPPLLQLPNSSTENGHSNQSKPSGGVEEKPDLVPWLEDRMGDLGMVNTCQSFEDNWDSFCSCSSATSSPKTSVLESLSLDFRERDSSSVVDAESLDPLADLTGDYDSHIRSLYYGQCCLGYALSAPVLFNTPASPSQFQNKMMWDTVHQPKPLRSLSFSHMNSNALEPPARIARSYSVFTSEEKNRGRGTGTFLPVMNSSYGMDRPSQGKMRNKASGTYGQYQRQNLSNGYAPPSTEANASVKGSHEFAANANGPVQPRKRSSGIRHQSYHPKEGDGHGNGNGNGNGYINSSSMTIEFGTLGQHLPDVGGSTSRASPDKQQTSTSDPTKKGERVSNQAFHLKNEDEFPPLSL</sequence>
<organism evidence="1 2">
    <name type="scientific">Catharanthus roseus</name>
    <name type="common">Madagascar periwinkle</name>
    <name type="synonym">Vinca rosea</name>
    <dbReference type="NCBI Taxonomy" id="4058"/>
    <lineage>
        <taxon>Eukaryota</taxon>
        <taxon>Viridiplantae</taxon>
        <taxon>Streptophyta</taxon>
        <taxon>Embryophyta</taxon>
        <taxon>Tracheophyta</taxon>
        <taxon>Spermatophyta</taxon>
        <taxon>Magnoliopsida</taxon>
        <taxon>eudicotyledons</taxon>
        <taxon>Gunneridae</taxon>
        <taxon>Pentapetalae</taxon>
        <taxon>asterids</taxon>
        <taxon>lamiids</taxon>
        <taxon>Gentianales</taxon>
        <taxon>Apocynaceae</taxon>
        <taxon>Rauvolfioideae</taxon>
        <taxon>Vinceae</taxon>
        <taxon>Catharanthinae</taxon>
        <taxon>Catharanthus</taxon>
    </lineage>
</organism>
<evidence type="ECO:0000313" key="2">
    <source>
        <dbReference type="Proteomes" id="UP001060085"/>
    </source>
</evidence>
<accession>A0ACC0C4H4</accession>
<protein>
    <submittedName>
        <fullName evidence="1">Uncharacterized protein</fullName>
    </submittedName>
</protein>
<dbReference type="EMBL" id="CM044701">
    <property type="protein sequence ID" value="KAI5679806.1"/>
    <property type="molecule type" value="Genomic_DNA"/>
</dbReference>